<feature type="domain" description="HAMP" evidence="8">
    <location>
        <begin position="195"/>
        <end position="246"/>
    </location>
</feature>
<dbReference type="SMART" id="SM00304">
    <property type="entry name" value="HAMP"/>
    <property type="match status" value="3"/>
</dbReference>
<dbReference type="InterPro" id="IPR051310">
    <property type="entry name" value="MCP_chemotaxis"/>
</dbReference>
<gene>
    <name evidence="9" type="ORF">GCM10009425_31890</name>
</gene>
<organism evidence="9 10">
    <name type="scientific">Pseudomonas asuensis</name>
    <dbReference type="NCBI Taxonomy" id="1825787"/>
    <lineage>
        <taxon>Bacteria</taxon>
        <taxon>Pseudomonadati</taxon>
        <taxon>Pseudomonadota</taxon>
        <taxon>Gammaproteobacteria</taxon>
        <taxon>Pseudomonadales</taxon>
        <taxon>Pseudomonadaceae</taxon>
        <taxon>Pseudomonas</taxon>
    </lineage>
</organism>
<keyword evidence="1" id="KW-0145">Chemotaxis</keyword>
<dbReference type="Pfam" id="PF12729">
    <property type="entry name" value="4HB_MCP_1"/>
    <property type="match status" value="1"/>
</dbReference>
<feature type="domain" description="Methyl-accepting transducer" evidence="7">
    <location>
        <begin position="522"/>
        <end position="737"/>
    </location>
</feature>
<dbReference type="Pfam" id="PF00672">
    <property type="entry name" value="HAMP"/>
    <property type="match status" value="1"/>
</dbReference>
<dbReference type="InterPro" id="IPR047347">
    <property type="entry name" value="YvaQ-like_sensor"/>
</dbReference>
<feature type="domain" description="HAMP" evidence="8">
    <location>
        <begin position="465"/>
        <end position="517"/>
    </location>
</feature>
<evidence type="ECO:0000313" key="10">
    <source>
        <dbReference type="Proteomes" id="UP000616499"/>
    </source>
</evidence>
<keyword evidence="6" id="KW-0812">Transmembrane</keyword>
<dbReference type="InterPro" id="IPR004089">
    <property type="entry name" value="MCPsignal_dom"/>
</dbReference>
<keyword evidence="3" id="KW-0807">Transducer</keyword>
<name>A0ABQ2GXH3_9PSED</name>
<dbReference type="PROSITE" id="PS50885">
    <property type="entry name" value="HAMP"/>
    <property type="match status" value="2"/>
</dbReference>
<evidence type="ECO:0000259" key="8">
    <source>
        <dbReference type="PROSITE" id="PS50885"/>
    </source>
</evidence>
<evidence type="ECO:0000259" key="7">
    <source>
        <dbReference type="PROSITE" id="PS50111"/>
    </source>
</evidence>
<evidence type="ECO:0000256" key="6">
    <source>
        <dbReference type="SAM" id="Phobius"/>
    </source>
</evidence>
<keyword evidence="6" id="KW-1133">Transmembrane helix</keyword>
<feature type="coiled-coil region" evidence="4">
    <location>
        <begin position="317"/>
        <end position="344"/>
    </location>
</feature>
<dbReference type="Gene3D" id="1.10.287.950">
    <property type="entry name" value="Methyl-accepting chemotaxis protein"/>
    <property type="match status" value="1"/>
</dbReference>
<dbReference type="CDD" id="cd11386">
    <property type="entry name" value="MCP_signal"/>
    <property type="match status" value="1"/>
</dbReference>
<dbReference type="InterPro" id="IPR024478">
    <property type="entry name" value="HlyB_4HB_MCP"/>
</dbReference>
<feature type="region of interest" description="Disordered" evidence="5">
    <location>
        <begin position="780"/>
        <end position="801"/>
    </location>
</feature>
<dbReference type="Pfam" id="PF18575">
    <property type="entry name" value="HAMP_N3"/>
    <property type="match status" value="2"/>
</dbReference>
<accession>A0ABQ2GXH3</accession>
<sequence>MLLVVSALLGILVLAGAAQYQISRVFEAANFGNQNSIPSLLAIAAINDPANRSVRAMFLHLQSNDPVEKGQLAQEVNDLQGKVQAALKDYEALLISDEDRRLLEQDSQAVSALATLQDKLLQLSQRGQLDEARETVMANRPVFIKLAEALNNHRLFNQRVADENAELAASIKANATMMSIAIALVTLLAIGLIGFFIIRSLQKVVAVANRVAKGDLPDDIAVKASDTTSLMAAMSRMVGTLRSLLDEMNHMSKEHDKGDIEVFIPAERFDGSYRTMAQGVNAMVSSHLEVQQKAMACVKAFGEGNLDASLERFPGKKAFINDNIEQVRANIMQLIDEMQRMSRAHDKGDIDVFIEAARFSGSYQALAEGINTMVGGHLEVQRKAMACVQAFGEGNLSTPLERFPGKKAVINDNIEQVRANIQRLVDDASALSNAAMAGQLATRADASQHKGDFRRIVEGINGTLDAIVSPVNEAMSVMAGIAQGDLSRTVQGNYQGQLLELKQSINSTVSKLNQIITDVRESADALASASEEISATAQCMSQASTEQAASVEETSASMEQMSASIGQNTENAKVTDGMASKAAQEASEGGKAVKDTVAAMKTIADKIGIVDDIAYQTNLLALNAAIEAARAGEHGKGFAVVAAEVRKLAERSQIAAQEIGNVAKGSVDLAERAGTLLDEIVPSIGKTSDLVQEIAAASEEQSSGVSQINAAMGQLSQITQQNASASEELAATAEEMSSQAEQLQRLMSFFNSDGHTATADLQRAMDHVRPLTEQVRTKAQAHPHAATASGTLPEGFIRFQG</sequence>
<evidence type="ECO:0000313" key="9">
    <source>
        <dbReference type="EMBL" id="GGM18566.1"/>
    </source>
</evidence>
<dbReference type="Gene3D" id="1.20.120.1530">
    <property type="match status" value="3"/>
</dbReference>
<dbReference type="SMART" id="SM00283">
    <property type="entry name" value="MA"/>
    <property type="match status" value="1"/>
</dbReference>
<evidence type="ECO:0000256" key="5">
    <source>
        <dbReference type="SAM" id="MobiDB-lite"/>
    </source>
</evidence>
<dbReference type="InterPro" id="IPR041395">
    <property type="entry name" value="McpB_HAMP_3rd"/>
</dbReference>
<dbReference type="PROSITE" id="PS50111">
    <property type="entry name" value="CHEMOTAXIS_TRANSDUC_2"/>
    <property type="match status" value="1"/>
</dbReference>
<dbReference type="CDD" id="cd19411">
    <property type="entry name" value="MCP2201-like_sensor"/>
    <property type="match status" value="1"/>
</dbReference>
<dbReference type="Proteomes" id="UP000616499">
    <property type="component" value="Unassembled WGS sequence"/>
</dbReference>
<dbReference type="InterPro" id="IPR003660">
    <property type="entry name" value="HAMP_dom"/>
</dbReference>
<dbReference type="SUPFAM" id="SSF58104">
    <property type="entry name" value="Methyl-accepting chemotaxis protein (MCP) signaling domain"/>
    <property type="match status" value="1"/>
</dbReference>
<comment type="caution">
    <text evidence="9">The sequence shown here is derived from an EMBL/GenBank/DDBJ whole genome shotgun (WGS) entry which is preliminary data.</text>
</comment>
<comment type="similarity">
    <text evidence="2">Belongs to the methyl-accepting chemotaxis (MCP) protein family.</text>
</comment>
<dbReference type="PANTHER" id="PTHR43531:SF11">
    <property type="entry name" value="METHYL-ACCEPTING CHEMOTAXIS PROTEIN 3"/>
    <property type="match status" value="1"/>
</dbReference>
<keyword evidence="10" id="KW-1185">Reference proteome</keyword>
<evidence type="ECO:0000256" key="3">
    <source>
        <dbReference type="PROSITE-ProRule" id="PRU00284"/>
    </source>
</evidence>
<dbReference type="CDD" id="cd17528">
    <property type="entry name" value="HAMP_III"/>
    <property type="match status" value="2"/>
</dbReference>
<keyword evidence="6" id="KW-0472">Membrane</keyword>
<evidence type="ECO:0008006" key="11">
    <source>
        <dbReference type="Google" id="ProtNLM"/>
    </source>
</evidence>
<reference evidence="10" key="1">
    <citation type="journal article" date="2019" name="Int. J. Syst. Evol. Microbiol.">
        <title>The Global Catalogue of Microorganisms (GCM) 10K type strain sequencing project: providing services to taxonomists for standard genome sequencing and annotation.</title>
        <authorList>
            <consortium name="The Broad Institute Genomics Platform"/>
            <consortium name="The Broad Institute Genome Sequencing Center for Infectious Disease"/>
            <person name="Wu L."/>
            <person name="Ma J."/>
        </authorList>
    </citation>
    <scope>NUCLEOTIDE SEQUENCE [LARGE SCALE GENOMIC DNA]</scope>
    <source>
        <strain evidence="10">JCM 13501</strain>
    </source>
</reference>
<feature type="transmembrane region" description="Helical" evidence="6">
    <location>
        <begin position="177"/>
        <end position="198"/>
    </location>
</feature>
<dbReference type="EMBL" id="BMNW01000007">
    <property type="protein sequence ID" value="GGM18566.1"/>
    <property type="molecule type" value="Genomic_DNA"/>
</dbReference>
<dbReference type="Pfam" id="PF00015">
    <property type="entry name" value="MCPsignal"/>
    <property type="match status" value="1"/>
</dbReference>
<dbReference type="CDD" id="cd17527">
    <property type="entry name" value="HAMP_II"/>
    <property type="match status" value="2"/>
</dbReference>
<dbReference type="Pfam" id="PF18947">
    <property type="entry name" value="HAMP_2"/>
    <property type="match status" value="1"/>
</dbReference>
<proteinExistence type="inferred from homology"/>
<protein>
    <recommendedName>
        <fullName evidence="11">Methyl-accepting chemotaxis protein</fullName>
    </recommendedName>
</protein>
<evidence type="ECO:0000256" key="4">
    <source>
        <dbReference type="SAM" id="Coils"/>
    </source>
</evidence>
<evidence type="ECO:0000256" key="2">
    <source>
        <dbReference type="ARBA" id="ARBA00029447"/>
    </source>
</evidence>
<keyword evidence="4" id="KW-0175">Coiled coil</keyword>
<feature type="coiled-coil region" evidence="4">
    <location>
        <begin position="407"/>
        <end position="434"/>
    </location>
</feature>
<feature type="coiled-coil region" evidence="4">
    <location>
        <begin position="708"/>
        <end position="746"/>
    </location>
</feature>
<evidence type="ECO:0000256" key="1">
    <source>
        <dbReference type="ARBA" id="ARBA00022500"/>
    </source>
</evidence>
<dbReference type="PANTHER" id="PTHR43531">
    <property type="entry name" value="PROTEIN ICFG"/>
    <property type="match status" value="1"/>
</dbReference>